<proteinExistence type="predicted"/>
<dbReference type="Proteomes" id="UP001239213">
    <property type="component" value="Unassembled WGS sequence"/>
</dbReference>
<reference evidence="2" key="1">
    <citation type="submission" date="2016-11" db="EMBL/GenBank/DDBJ databases">
        <title>The genome sequence of Colletotrichum cuscutae.</title>
        <authorList>
            <person name="Baroncelli R."/>
        </authorList>
    </citation>
    <scope>NUCLEOTIDE SEQUENCE</scope>
    <source>
        <strain evidence="2">IMI 304802</strain>
    </source>
</reference>
<dbReference type="EMBL" id="MPDP01000214">
    <property type="protein sequence ID" value="KAK1470954.1"/>
    <property type="molecule type" value="Genomic_DNA"/>
</dbReference>
<feature type="region of interest" description="Disordered" evidence="1">
    <location>
        <begin position="43"/>
        <end position="131"/>
    </location>
</feature>
<name>A0AAI9V7C2_9PEZI</name>
<dbReference type="AlphaFoldDB" id="A0AAI9V7C2"/>
<organism evidence="2 3">
    <name type="scientific">Colletotrichum cuscutae</name>
    <dbReference type="NCBI Taxonomy" id="1209917"/>
    <lineage>
        <taxon>Eukaryota</taxon>
        <taxon>Fungi</taxon>
        <taxon>Dikarya</taxon>
        <taxon>Ascomycota</taxon>
        <taxon>Pezizomycotina</taxon>
        <taxon>Sordariomycetes</taxon>
        <taxon>Hypocreomycetidae</taxon>
        <taxon>Glomerellales</taxon>
        <taxon>Glomerellaceae</taxon>
        <taxon>Colletotrichum</taxon>
        <taxon>Colletotrichum acutatum species complex</taxon>
    </lineage>
</organism>
<evidence type="ECO:0000256" key="1">
    <source>
        <dbReference type="SAM" id="MobiDB-lite"/>
    </source>
</evidence>
<accession>A0AAI9V7C2</accession>
<gene>
    <name evidence="2" type="ORF">CCUS01_17421</name>
</gene>
<protein>
    <submittedName>
        <fullName evidence="2">Uncharacterized protein</fullName>
    </submittedName>
</protein>
<evidence type="ECO:0000313" key="2">
    <source>
        <dbReference type="EMBL" id="KAK1470954.1"/>
    </source>
</evidence>
<evidence type="ECO:0000313" key="3">
    <source>
        <dbReference type="Proteomes" id="UP001239213"/>
    </source>
</evidence>
<keyword evidence="3" id="KW-1185">Reference proteome</keyword>
<sequence>MSGIQYPTSGWTIEFEVQPWRQRLLHFHAPVVYLPLFLCTSHPLSESEPPSPSPGPRQSEAITKPNGHFSRSQSPPQPCKVPSRLTPSLGSRVDHDHAPASQACTRGGLGGGTNPSEPSPRRTIPPTGPGFKETLRIIPAMRHSRRRCLSARTAAKPVTVRAILTTSVRSHGSQL</sequence>
<comment type="caution">
    <text evidence="2">The sequence shown here is derived from an EMBL/GenBank/DDBJ whole genome shotgun (WGS) entry which is preliminary data.</text>
</comment>